<dbReference type="InterPro" id="IPR003613">
    <property type="entry name" value="Ubox_domain"/>
</dbReference>
<evidence type="ECO:0000256" key="11">
    <source>
        <dbReference type="ARBA" id="ARBA00022990"/>
    </source>
</evidence>
<gene>
    <name evidence="18" type="ORF">PINE0816_LOCUS20768</name>
</gene>
<dbReference type="PANTHER" id="PTHR13931">
    <property type="entry name" value="UBIQUITINATION FACTOR E4"/>
    <property type="match status" value="1"/>
</dbReference>
<dbReference type="GO" id="GO:0005634">
    <property type="term" value="C:nucleus"/>
    <property type="evidence" value="ECO:0007669"/>
    <property type="project" value="UniProtKB-SubCell"/>
</dbReference>
<evidence type="ECO:0000256" key="7">
    <source>
        <dbReference type="ARBA" id="ARBA00022490"/>
    </source>
</evidence>
<evidence type="ECO:0000256" key="2">
    <source>
        <dbReference type="ARBA" id="ARBA00004123"/>
    </source>
</evidence>
<dbReference type="UniPathway" id="UPA00143"/>
<evidence type="ECO:0000256" key="5">
    <source>
        <dbReference type="ARBA" id="ARBA00007434"/>
    </source>
</evidence>
<dbReference type="FunFam" id="3.30.40.10:FF:000060">
    <property type="entry name" value="ubiquitin conjugation factor E4 B"/>
    <property type="match status" value="1"/>
</dbReference>
<dbReference type="EC" id="2.3.2.27" evidence="6"/>
<keyword evidence="7" id="KW-0963">Cytoplasm</keyword>
<evidence type="ECO:0000256" key="12">
    <source>
        <dbReference type="ARBA" id="ARBA00023242"/>
    </source>
</evidence>
<dbReference type="GO" id="GO:0006511">
    <property type="term" value="P:ubiquitin-dependent protein catabolic process"/>
    <property type="evidence" value="ECO:0007669"/>
    <property type="project" value="InterPro"/>
</dbReference>
<evidence type="ECO:0000256" key="9">
    <source>
        <dbReference type="ARBA" id="ARBA00022679"/>
    </source>
</evidence>
<dbReference type="Pfam" id="PF10408">
    <property type="entry name" value="Ufd2P_core"/>
    <property type="match status" value="1"/>
</dbReference>
<dbReference type="SUPFAM" id="SSF57850">
    <property type="entry name" value="RING/U-box"/>
    <property type="match status" value="1"/>
</dbReference>
<name>A0A7S0CIR3_9STRA</name>
<evidence type="ECO:0000256" key="13">
    <source>
        <dbReference type="ARBA" id="ARBA00056267"/>
    </source>
</evidence>
<dbReference type="Pfam" id="PF04564">
    <property type="entry name" value="U-box"/>
    <property type="match status" value="1"/>
</dbReference>
<evidence type="ECO:0000256" key="3">
    <source>
        <dbReference type="ARBA" id="ARBA00004496"/>
    </source>
</evidence>
<dbReference type="PANTHER" id="PTHR13931:SF2">
    <property type="entry name" value="UBIQUITIN CONJUGATION FACTOR E4 B"/>
    <property type="match status" value="1"/>
</dbReference>
<dbReference type="GO" id="GO:0000209">
    <property type="term" value="P:protein polyubiquitination"/>
    <property type="evidence" value="ECO:0007669"/>
    <property type="project" value="TreeGrafter"/>
</dbReference>
<comment type="catalytic activity">
    <reaction evidence="1">
        <text>S-ubiquitinyl-[E2 ubiquitin-conjugating enzyme]-L-cysteine + [acceptor protein]-L-lysine = [E2 ubiquitin-conjugating enzyme]-L-cysteine + N(6)-ubiquitinyl-[acceptor protein]-L-lysine.</text>
        <dbReference type="EC" id="2.3.2.27"/>
    </reaction>
</comment>
<dbReference type="Gene3D" id="3.30.40.10">
    <property type="entry name" value="Zinc/RING finger domain, C3HC4 (zinc finger)"/>
    <property type="match status" value="1"/>
</dbReference>
<protein>
    <recommendedName>
        <fullName evidence="14">Ubiquitin conjugation factor E4 B</fullName>
        <ecNumber evidence="6">2.3.2.27</ecNumber>
    </recommendedName>
    <alternativeName>
        <fullName evidence="16">RING-type E3 ubiquitin transferase E4 B</fullName>
    </alternativeName>
    <alternativeName>
        <fullName evidence="15">Ubiquitin fusion degradation protein 2</fullName>
    </alternativeName>
</protein>
<dbReference type="InterPro" id="IPR019474">
    <property type="entry name" value="Ub_conjug_fac_E4_core"/>
</dbReference>
<keyword evidence="12" id="KW-0539">Nucleus</keyword>
<evidence type="ECO:0000256" key="1">
    <source>
        <dbReference type="ARBA" id="ARBA00000900"/>
    </source>
</evidence>
<evidence type="ECO:0000256" key="10">
    <source>
        <dbReference type="ARBA" id="ARBA00022786"/>
    </source>
</evidence>
<evidence type="ECO:0000259" key="17">
    <source>
        <dbReference type="PROSITE" id="PS51698"/>
    </source>
</evidence>
<dbReference type="GO" id="GO:0000151">
    <property type="term" value="C:ubiquitin ligase complex"/>
    <property type="evidence" value="ECO:0007669"/>
    <property type="project" value="InterPro"/>
</dbReference>
<reference evidence="18" key="1">
    <citation type="submission" date="2021-01" db="EMBL/GenBank/DDBJ databases">
        <authorList>
            <person name="Corre E."/>
            <person name="Pelletier E."/>
            <person name="Niang G."/>
            <person name="Scheremetjew M."/>
            <person name="Finn R."/>
            <person name="Kale V."/>
            <person name="Holt S."/>
            <person name="Cochrane G."/>
            <person name="Meng A."/>
            <person name="Brown T."/>
            <person name="Cohen L."/>
        </authorList>
    </citation>
    <scope>NUCLEOTIDE SEQUENCE</scope>
    <source>
        <strain evidence="18">CCAP1064/1</strain>
    </source>
</reference>
<dbReference type="GO" id="GO:0005737">
    <property type="term" value="C:cytoplasm"/>
    <property type="evidence" value="ECO:0007669"/>
    <property type="project" value="UniProtKB-SubCell"/>
</dbReference>
<evidence type="ECO:0000256" key="8">
    <source>
        <dbReference type="ARBA" id="ARBA00022553"/>
    </source>
</evidence>
<dbReference type="AlphaFoldDB" id="A0A7S0CIR3"/>
<sequence>MLMHVLTKLVGSKGLELKVDNPETYNFRPREMLRDLCSIFASFASAPEFQLECAKSGYYSADLMEKTIRTCKKLNLLDSATSTVLGMSQMELFESLPSHIALQSINVQDDEALTNDAPDEFLDPLMCTFMKDPVLLPTSDNIIDRSTITQHLLNDPHDPFNRKDLTIDMVVPAVELKNRMDAWMQEKRALVKGQK</sequence>
<comment type="subcellular location">
    <subcellularLocation>
        <location evidence="3">Cytoplasm</location>
    </subcellularLocation>
    <subcellularLocation>
        <location evidence="2">Nucleus</location>
    </subcellularLocation>
</comment>
<evidence type="ECO:0000256" key="6">
    <source>
        <dbReference type="ARBA" id="ARBA00012483"/>
    </source>
</evidence>
<comment type="pathway">
    <text evidence="4">Protein modification; protein ubiquitination.</text>
</comment>
<dbReference type="SMART" id="SM00504">
    <property type="entry name" value="Ubox"/>
    <property type="match status" value="1"/>
</dbReference>
<evidence type="ECO:0000256" key="15">
    <source>
        <dbReference type="ARBA" id="ARBA00081821"/>
    </source>
</evidence>
<keyword evidence="11" id="KW-0007">Acetylation</keyword>
<organism evidence="18">
    <name type="scientific">Proboscia inermis</name>
    <dbReference type="NCBI Taxonomy" id="420281"/>
    <lineage>
        <taxon>Eukaryota</taxon>
        <taxon>Sar</taxon>
        <taxon>Stramenopiles</taxon>
        <taxon>Ochrophyta</taxon>
        <taxon>Bacillariophyta</taxon>
        <taxon>Coscinodiscophyceae</taxon>
        <taxon>Rhizosoleniophycidae</taxon>
        <taxon>Rhizosoleniales</taxon>
        <taxon>Rhizosoleniaceae</taxon>
        <taxon>Proboscia</taxon>
    </lineage>
</organism>
<evidence type="ECO:0000256" key="16">
    <source>
        <dbReference type="ARBA" id="ARBA00083610"/>
    </source>
</evidence>
<dbReference type="InterPro" id="IPR013083">
    <property type="entry name" value="Znf_RING/FYVE/PHD"/>
</dbReference>
<accession>A0A7S0CIR3</accession>
<keyword evidence="9" id="KW-0808">Transferase</keyword>
<evidence type="ECO:0000256" key="14">
    <source>
        <dbReference type="ARBA" id="ARBA00072779"/>
    </source>
</evidence>
<keyword evidence="8" id="KW-0597">Phosphoprotein</keyword>
<feature type="domain" description="U-box" evidence="17">
    <location>
        <begin position="116"/>
        <end position="190"/>
    </location>
</feature>
<evidence type="ECO:0000313" key="18">
    <source>
        <dbReference type="EMBL" id="CAD8424608.1"/>
    </source>
</evidence>
<evidence type="ECO:0000256" key="4">
    <source>
        <dbReference type="ARBA" id="ARBA00004906"/>
    </source>
</evidence>
<dbReference type="GO" id="GO:0036503">
    <property type="term" value="P:ERAD pathway"/>
    <property type="evidence" value="ECO:0007669"/>
    <property type="project" value="InterPro"/>
</dbReference>
<proteinExistence type="inferred from homology"/>
<dbReference type="GO" id="GO:0034450">
    <property type="term" value="F:ubiquitin-ubiquitin ligase activity"/>
    <property type="evidence" value="ECO:0007669"/>
    <property type="project" value="InterPro"/>
</dbReference>
<dbReference type="EMBL" id="HBEL01044614">
    <property type="protein sequence ID" value="CAD8424608.1"/>
    <property type="molecule type" value="Transcribed_RNA"/>
</dbReference>
<keyword evidence="10" id="KW-0833">Ubl conjugation pathway</keyword>
<dbReference type="InterPro" id="IPR045132">
    <property type="entry name" value="UBE4"/>
</dbReference>
<comment type="function">
    <text evidence="13">Ubiquitin-protein ligase that probably functions as an E3 ligase in conjunction with specific E1 and E2 ligases. May also function as an E4 ligase mediating the assembly of polyubiquitin chains on substrates ubiquitinated by another E3 ubiquitin ligase. May regulate myosin assembly in striated muscles together with STUB1 and VCP/p97 by targeting myosin chaperone UNC45B for proteasomal degradation.</text>
</comment>
<dbReference type="PROSITE" id="PS51698">
    <property type="entry name" value="U_BOX"/>
    <property type="match status" value="1"/>
</dbReference>
<comment type="similarity">
    <text evidence="5">Belongs to the ubiquitin conjugation factor E4 family.</text>
</comment>